<evidence type="ECO:0000313" key="10">
    <source>
        <dbReference type="Proteomes" id="UP000634667"/>
    </source>
</evidence>
<feature type="compositionally biased region" description="Polar residues" evidence="6">
    <location>
        <begin position="152"/>
        <end position="166"/>
    </location>
</feature>
<comment type="caution">
    <text evidence="9">The sequence shown here is derived from an EMBL/GenBank/DDBJ whole genome shotgun (WGS) entry which is preliminary data.</text>
</comment>
<dbReference type="SUPFAM" id="SSF54106">
    <property type="entry name" value="LysM domain"/>
    <property type="match status" value="1"/>
</dbReference>
<dbReference type="SUPFAM" id="SSF53187">
    <property type="entry name" value="Zn-dependent exopeptidases"/>
    <property type="match status" value="1"/>
</dbReference>
<keyword evidence="4" id="KW-0378">Hydrolase</keyword>
<feature type="signal peptide" evidence="7">
    <location>
        <begin position="1"/>
        <end position="25"/>
    </location>
</feature>
<dbReference type="InterPro" id="IPR021731">
    <property type="entry name" value="AMIN_dom"/>
</dbReference>
<feature type="compositionally biased region" description="Low complexity" evidence="6">
    <location>
        <begin position="136"/>
        <end position="151"/>
    </location>
</feature>
<dbReference type="InterPro" id="IPR036779">
    <property type="entry name" value="LysM_dom_sf"/>
</dbReference>
<sequence length="461" mass="50307">MNNLTVLIRYTFFACCVLLSMVAQANNATNQVQSIRVWPSPDNTRVVFDLRAAPNFKHFMLEDPHRLVIDLSRVSGGTALPSVNGEAALIRGIRSSSGQNSMRIVLDLTRAAKPTVFALAPTPPYGHRLVIDFPDSNPASNAANSQPAEASTPASTAITGASNNRPLPSGARTARDIIIAVDAGHGGEDPGSIGPGGTFEKNLTLPISRQLVERINREPGMKAVLVRTGDYFIHVNSRTDIARRMQADLLVSIHADAFTSPHPKGAAVWVLSLRRATSEVGRMLEQTERHGELLGGVAEVIKDSANERYLAQTVLDLSMNHSMVTAHQVANQVLAELGKVTTLHKREPQAASLGVLRAPDIPSILVEVGFISNPQEERLLRSSAHQQKLVQSLFTGLKRHFELSPPADSLFAQRRAKEHRVQAGESLSLIAQRYNVSIEELRRHNQLRSDSIRIGQVIRIP</sequence>
<evidence type="ECO:0000256" key="6">
    <source>
        <dbReference type="SAM" id="MobiDB-lite"/>
    </source>
</evidence>
<dbReference type="PANTHER" id="PTHR30404:SF6">
    <property type="entry name" value="N-ACETYLMURAMOYL-L-ALANINE AMIDASE AMIB"/>
    <property type="match status" value="1"/>
</dbReference>
<comment type="similarity">
    <text evidence="2">Belongs to the N-acetylmuramoyl-L-alanine amidase 3 family.</text>
</comment>
<dbReference type="Pfam" id="PF01520">
    <property type="entry name" value="Amidase_3"/>
    <property type="match status" value="1"/>
</dbReference>
<dbReference type="InterPro" id="IPR050695">
    <property type="entry name" value="N-acetylmuramoyl_amidase_3"/>
</dbReference>
<dbReference type="CDD" id="cd02696">
    <property type="entry name" value="MurNAc-LAA"/>
    <property type="match status" value="1"/>
</dbReference>
<evidence type="ECO:0000256" key="7">
    <source>
        <dbReference type="SAM" id="SignalP"/>
    </source>
</evidence>
<proteinExistence type="inferred from homology"/>
<organism evidence="9 10">
    <name type="scientific">Alishewanella tabrizica</name>
    <dbReference type="NCBI Taxonomy" id="671278"/>
    <lineage>
        <taxon>Bacteria</taxon>
        <taxon>Pseudomonadati</taxon>
        <taxon>Pseudomonadota</taxon>
        <taxon>Gammaproteobacteria</taxon>
        <taxon>Alteromonadales</taxon>
        <taxon>Alteromonadaceae</taxon>
        <taxon>Alishewanella</taxon>
    </lineage>
</organism>
<dbReference type="SMART" id="SM00646">
    <property type="entry name" value="Ami_3"/>
    <property type="match status" value="1"/>
</dbReference>
<dbReference type="SMART" id="SM00257">
    <property type="entry name" value="LysM"/>
    <property type="match status" value="1"/>
</dbReference>
<feature type="chain" id="PRO_5045433900" description="N-acetylmuramoyl-L-alanine amidase" evidence="7">
    <location>
        <begin position="26"/>
        <end position="461"/>
    </location>
</feature>
<keyword evidence="10" id="KW-1185">Reference proteome</keyword>
<dbReference type="InterPro" id="IPR002508">
    <property type="entry name" value="MurNAc-LAA_cat"/>
</dbReference>
<dbReference type="PROSITE" id="PS51782">
    <property type="entry name" value="LYSM"/>
    <property type="match status" value="1"/>
</dbReference>
<reference evidence="10" key="1">
    <citation type="journal article" date="2019" name="Int. J. Syst. Evol. Microbiol.">
        <title>The Global Catalogue of Microorganisms (GCM) 10K type strain sequencing project: providing services to taxonomists for standard genome sequencing and annotation.</title>
        <authorList>
            <consortium name="The Broad Institute Genomics Platform"/>
            <consortium name="The Broad Institute Genome Sequencing Center for Infectious Disease"/>
            <person name="Wu L."/>
            <person name="Ma J."/>
        </authorList>
    </citation>
    <scope>NUCLEOTIDE SEQUENCE [LARGE SCALE GENOMIC DNA]</scope>
    <source>
        <strain evidence="10">KCTC 23723</strain>
    </source>
</reference>
<gene>
    <name evidence="9" type="primary">amiB</name>
    <name evidence="9" type="ORF">GCM10008111_20620</name>
</gene>
<dbReference type="Pfam" id="PF01476">
    <property type="entry name" value="LysM"/>
    <property type="match status" value="1"/>
</dbReference>
<protein>
    <recommendedName>
        <fullName evidence="3">N-acetylmuramoyl-L-alanine amidase</fullName>
        <ecNumber evidence="3">3.5.1.28</ecNumber>
    </recommendedName>
</protein>
<evidence type="ECO:0000256" key="1">
    <source>
        <dbReference type="ARBA" id="ARBA00001561"/>
    </source>
</evidence>
<keyword evidence="5" id="KW-0961">Cell wall biogenesis/degradation</keyword>
<dbReference type="Proteomes" id="UP000634667">
    <property type="component" value="Unassembled WGS sequence"/>
</dbReference>
<dbReference type="InterPro" id="IPR018392">
    <property type="entry name" value="LysM"/>
</dbReference>
<dbReference type="PANTHER" id="PTHR30404">
    <property type="entry name" value="N-ACETYLMURAMOYL-L-ALANINE AMIDASE"/>
    <property type="match status" value="1"/>
</dbReference>
<accession>A0ABQ2WNG5</accession>
<dbReference type="EMBL" id="BMYR01000008">
    <property type="protein sequence ID" value="GGW64591.1"/>
    <property type="molecule type" value="Genomic_DNA"/>
</dbReference>
<comment type="catalytic activity">
    <reaction evidence="1">
        <text>Hydrolyzes the link between N-acetylmuramoyl residues and L-amino acid residues in certain cell-wall glycopeptides.</text>
        <dbReference type="EC" id="3.5.1.28"/>
    </reaction>
</comment>
<dbReference type="Gene3D" id="3.40.630.40">
    <property type="entry name" value="Zn-dependent exopeptidases"/>
    <property type="match status" value="1"/>
</dbReference>
<dbReference type="Pfam" id="PF11741">
    <property type="entry name" value="AMIN"/>
    <property type="match status" value="1"/>
</dbReference>
<evidence type="ECO:0000256" key="2">
    <source>
        <dbReference type="ARBA" id="ARBA00010860"/>
    </source>
</evidence>
<evidence type="ECO:0000256" key="5">
    <source>
        <dbReference type="ARBA" id="ARBA00023316"/>
    </source>
</evidence>
<name>A0ABQ2WNG5_9ALTE</name>
<evidence type="ECO:0000313" key="9">
    <source>
        <dbReference type="EMBL" id="GGW64591.1"/>
    </source>
</evidence>
<dbReference type="Gene3D" id="3.10.350.10">
    <property type="entry name" value="LysM domain"/>
    <property type="match status" value="1"/>
</dbReference>
<keyword evidence="7" id="KW-0732">Signal</keyword>
<dbReference type="Gene3D" id="2.60.40.3500">
    <property type="match status" value="1"/>
</dbReference>
<dbReference type="EC" id="3.5.1.28" evidence="3"/>
<evidence type="ECO:0000256" key="3">
    <source>
        <dbReference type="ARBA" id="ARBA00011901"/>
    </source>
</evidence>
<feature type="region of interest" description="Disordered" evidence="6">
    <location>
        <begin position="136"/>
        <end position="170"/>
    </location>
</feature>
<dbReference type="CDD" id="cd00118">
    <property type="entry name" value="LysM"/>
    <property type="match status" value="1"/>
</dbReference>
<feature type="domain" description="LysM" evidence="8">
    <location>
        <begin position="417"/>
        <end position="460"/>
    </location>
</feature>
<evidence type="ECO:0000256" key="4">
    <source>
        <dbReference type="ARBA" id="ARBA00022801"/>
    </source>
</evidence>
<evidence type="ECO:0000259" key="8">
    <source>
        <dbReference type="PROSITE" id="PS51782"/>
    </source>
</evidence>